<dbReference type="PANTHER" id="PTHR11918">
    <property type="entry name" value="RADICAL SAM PROTEINS"/>
    <property type="match status" value="1"/>
</dbReference>
<dbReference type="GO" id="GO:0035598">
    <property type="term" value="F:tRNA (N(6)-L-threonylcarbamoyladenosine(37)-C(2))-methylthiotransferase activity"/>
    <property type="evidence" value="ECO:0007669"/>
    <property type="project" value="TreeGrafter"/>
</dbReference>
<accession>A0AAD8ZAQ6</accession>
<evidence type="ECO:0000256" key="1">
    <source>
        <dbReference type="ARBA" id="ARBA00022679"/>
    </source>
</evidence>
<evidence type="ECO:0000313" key="3">
    <source>
        <dbReference type="EMBL" id="KAK1794558.1"/>
    </source>
</evidence>
<reference evidence="3" key="1">
    <citation type="submission" date="2023-03" db="EMBL/GenBank/DDBJ databases">
        <title>Electrophorus voltai genome.</title>
        <authorList>
            <person name="Bian C."/>
        </authorList>
    </citation>
    <scope>NUCLEOTIDE SEQUENCE</scope>
    <source>
        <strain evidence="3">CB-2022</strain>
        <tissue evidence="3">Muscle</tissue>
    </source>
</reference>
<feature type="region of interest" description="Disordered" evidence="2">
    <location>
        <begin position="1"/>
        <end position="27"/>
    </location>
</feature>
<dbReference type="EMBL" id="JAROKS010000016">
    <property type="protein sequence ID" value="KAK1794558.1"/>
    <property type="molecule type" value="Genomic_DNA"/>
</dbReference>
<dbReference type="Proteomes" id="UP001239994">
    <property type="component" value="Unassembled WGS sequence"/>
</dbReference>
<name>A0AAD8ZAQ6_9TELE</name>
<evidence type="ECO:0000256" key="2">
    <source>
        <dbReference type="SAM" id="MobiDB-lite"/>
    </source>
</evidence>
<dbReference type="GO" id="GO:0005783">
    <property type="term" value="C:endoplasmic reticulum"/>
    <property type="evidence" value="ECO:0007669"/>
    <property type="project" value="TreeGrafter"/>
</dbReference>
<gene>
    <name evidence="3" type="ORF">P4O66_001283</name>
</gene>
<keyword evidence="4" id="KW-1185">Reference proteome</keyword>
<sequence>MPFPLLRRSEAGRTPEGLKVPGRAGGPGIVRRVSEQKRVPTEACRDLESAAAFSIKPWWPCSTSQLISLPRLLQKEEASLYRPLRKRKSYTAGQGSRGAGRVAEGVCEIWLTSEDTGAYGRDIGVTLPSLLWALVREVPEGCMLRVGMTNPPYILEHLETMCARLLCVLDCTMCARLLCVLDCVLCVLDCAVSVLLGCVRERVLGCERERVLGCVRVSCVSTSSPPLAPLPGSSHVVPSVCSSGCLPSPHSCLILLTPENSFLRLYLDRLLIGRWHESPE</sequence>
<organism evidence="3 4">
    <name type="scientific">Electrophorus voltai</name>
    <dbReference type="NCBI Taxonomy" id="2609070"/>
    <lineage>
        <taxon>Eukaryota</taxon>
        <taxon>Metazoa</taxon>
        <taxon>Chordata</taxon>
        <taxon>Craniata</taxon>
        <taxon>Vertebrata</taxon>
        <taxon>Euteleostomi</taxon>
        <taxon>Actinopterygii</taxon>
        <taxon>Neopterygii</taxon>
        <taxon>Teleostei</taxon>
        <taxon>Ostariophysi</taxon>
        <taxon>Gymnotiformes</taxon>
        <taxon>Gymnotoidei</taxon>
        <taxon>Gymnotidae</taxon>
        <taxon>Electrophorus</taxon>
    </lineage>
</organism>
<proteinExistence type="predicted"/>
<dbReference type="PANTHER" id="PTHR11918:SF45">
    <property type="entry name" value="THREONYLCARBAMOYLADENOSINE TRNA METHYLTHIOTRANSFERASE"/>
    <property type="match status" value="1"/>
</dbReference>
<keyword evidence="1" id="KW-0808">Transferase</keyword>
<dbReference type="Gene3D" id="3.30.750.210">
    <property type="match status" value="1"/>
</dbReference>
<comment type="caution">
    <text evidence="3">The sequence shown here is derived from an EMBL/GenBank/DDBJ whole genome shotgun (WGS) entry which is preliminary data.</text>
</comment>
<evidence type="ECO:0000313" key="4">
    <source>
        <dbReference type="Proteomes" id="UP001239994"/>
    </source>
</evidence>
<protein>
    <submittedName>
        <fullName evidence="3">Uncharacterized protein</fullName>
    </submittedName>
</protein>
<dbReference type="AlphaFoldDB" id="A0AAD8ZAQ6"/>